<dbReference type="GO" id="GO:0020037">
    <property type="term" value="F:heme binding"/>
    <property type="evidence" value="ECO:0007669"/>
    <property type="project" value="InterPro"/>
</dbReference>
<dbReference type="Gene3D" id="1.10.760.10">
    <property type="entry name" value="Cytochrome c-like domain"/>
    <property type="match status" value="2"/>
</dbReference>
<dbReference type="Pfam" id="PF00034">
    <property type="entry name" value="Cytochrom_C"/>
    <property type="match status" value="2"/>
</dbReference>
<reference evidence="9" key="1">
    <citation type="submission" date="2016-10" db="EMBL/GenBank/DDBJ databases">
        <title>Sequence of Gallionella enrichment culture.</title>
        <authorList>
            <person name="Poehlein A."/>
            <person name="Muehling M."/>
            <person name="Daniel R."/>
        </authorList>
    </citation>
    <scope>NUCLEOTIDE SEQUENCE</scope>
</reference>
<evidence type="ECO:0000256" key="1">
    <source>
        <dbReference type="ARBA" id="ARBA00004418"/>
    </source>
</evidence>
<evidence type="ECO:0000256" key="4">
    <source>
        <dbReference type="ARBA" id="ARBA00022723"/>
    </source>
</evidence>
<dbReference type="InterPro" id="IPR050597">
    <property type="entry name" value="Cytochrome_c_Oxidase_Subunit"/>
</dbReference>
<dbReference type="GO" id="GO:0042597">
    <property type="term" value="C:periplasmic space"/>
    <property type="evidence" value="ECO:0007669"/>
    <property type="project" value="UniProtKB-SubCell"/>
</dbReference>
<evidence type="ECO:0000256" key="2">
    <source>
        <dbReference type="ARBA" id="ARBA00022448"/>
    </source>
</evidence>
<evidence type="ECO:0000256" key="7">
    <source>
        <dbReference type="ARBA" id="ARBA00023004"/>
    </source>
</evidence>
<dbReference type="InterPro" id="IPR009056">
    <property type="entry name" value="Cyt_c-like_dom"/>
</dbReference>
<comment type="caution">
    <text evidence="9">The sequence shown here is derived from an EMBL/GenBank/DDBJ whole genome shotgun (WGS) entry which is preliminary data.</text>
</comment>
<dbReference type="InterPro" id="IPR036909">
    <property type="entry name" value="Cyt_c-like_dom_sf"/>
</dbReference>
<dbReference type="PANTHER" id="PTHR33751">
    <property type="entry name" value="CBB3-TYPE CYTOCHROME C OXIDASE SUBUNIT FIXP"/>
    <property type="match status" value="1"/>
</dbReference>
<comment type="subcellular location">
    <subcellularLocation>
        <location evidence="1">Periplasm</location>
    </subcellularLocation>
</comment>
<dbReference type="PIRSF" id="PIRSF000005">
    <property type="entry name" value="Cytochrome_c4"/>
    <property type="match status" value="1"/>
</dbReference>
<dbReference type="PANTHER" id="PTHR33751:SF9">
    <property type="entry name" value="CYTOCHROME C4"/>
    <property type="match status" value="1"/>
</dbReference>
<evidence type="ECO:0000256" key="6">
    <source>
        <dbReference type="ARBA" id="ARBA00022982"/>
    </source>
</evidence>
<dbReference type="SUPFAM" id="SSF46626">
    <property type="entry name" value="Cytochrome c"/>
    <property type="match status" value="2"/>
</dbReference>
<keyword evidence="3" id="KW-0349">Heme</keyword>
<organism evidence="9">
    <name type="scientific">mine drainage metagenome</name>
    <dbReference type="NCBI Taxonomy" id="410659"/>
    <lineage>
        <taxon>unclassified sequences</taxon>
        <taxon>metagenomes</taxon>
        <taxon>ecological metagenomes</taxon>
    </lineage>
</organism>
<dbReference type="PROSITE" id="PS51007">
    <property type="entry name" value="CYTC"/>
    <property type="match status" value="2"/>
</dbReference>
<dbReference type="EMBL" id="MLJW01000328">
    <property type="protein sequence ID" value="OIQ89495.1"/>
    <property type="molecule type" value="Genomic_DNA"/>
</dbReference>
<sequence length="191" mass="19453">MLARGRALAAACAACHGVDGNATAEAFPKLAGQHAAYLAQQLAAFKAGAAPGAARRRDAASAALRMSPVMNAQAAALSVRDMQDLAAYYAAQPLRAAYATDAAAAGRGARIWRGGIAQRQVPACAACHGAAGAGLPPRYPRLAGQWAGYLREQLAAYARGARGADTPMHTIAAGLDAGQIRDLAEFASGLR</sequence>
<protein>
    <submittedName>
        <fullName evidence="9">Cytochrome c4</fullName>
    </submittedName>
</protein>
<keyword evidence="6" id="KW-0249">Electron transport</keyword>
<feature type="domain" description="Cytochrome c" evidence="8">
    <location>
        <begin position="1"/>
        <end position="93"/>
    </location>
</feature>
<evidence type="ECO:0000313" key="9">
    <source>
        <dbReference type="EMBL" id="OIQ89495.1"/>
    </source>
</evidence>
<dbReference type="GO" id="GO:0005506">
    <property type="term" value="F:iron ion binding"/>
    <property type="evidence" value="ECO:0007669"/>
    <property type="project" value="InterPro"/>
</dbReference>
<name>A0A1J5RBU8_9ZZZZ</name>
<evidence type="ECO:0000256" key="5">
    <source>
        <dbReference type="ARBA" id="ARBA00022764"/>
    </source>
</evidence>
<dbReference type="GO" id="GO:0009055">
    <property type="term" value="F:electron transfer activity"/>
    <property type="evidence" value="ECO:0007669"/>
    <property type="project" value="InterPro"/>
</dbReference>
<feature type="domain" description="Cytochrome c" evidence="8">
    <location>
        <begin position="103"/>
        <end position="191"/>
    </location>
</feature>
<keyword evidence="2" id="KW-0813">Transport</keyword>
<keyword evidence="7" id="KW-0408">Iron</keyword>
<dbReference type="AlphaFoldDB" id="A0A1J5RBU8"/>
<evidence type="ECO:0000256" key="3">
    <source>
        <dbReference type="ARBA" id="ARBA00022617"/>
    </source>
</evidence>
<gene>
    <name evidence="9" type="primary">cc4_6</name>
    <name evidence="9" type="ORF">GALL_286260</name>
</gene>
<dbReference type="InterPro" id="IPR024167">
    <property type="entry name" value="Cytochrome_c4-like"/>
</dbReference>
<evidence type="ECO:0000259" key="8">
    <source>
        <dbReference type="PROSITE" id="PS51007"/>
    </source>
</evidence>
<accession>A0A1J5RBU8</accession>
<keyword evidence="5" id="KW-0574">Periplasm</keyword>
<keyword evidence="4" id="KW-0479">Metal-binding</keyword>
<proteinExistence type="predicted"/>